<gene>
    <name evidence="1" type="ORF">JRJ22_16170</name>
</gene>
<sequence>MINRTDRLFSYFEYKHPEVNINICRSSIDPEVGRILNHFNAEGSCSLNLDTGKVDIQLNDDIFRKSAIYEELAHVLQFHRDSYVEVNSLDYYQREVEVAECMLKRVAEGRLRLSDEEIAQTNSNLLVYQEAVVNLGGSV</sequence>
<protein>
    <recommendedName>
        <fullName evidence="3">IrrE N-terminal-like domain-containing protein</fullName>
    </recommendedName>
</protein>
<evidence type="ECO:0000313" key="1">
    <source>
        <dbReference type="EMBL" id="QSF42838.1"/>
    </source>
</evidence>
<evidence type="ECO:0000313" key="2">
    <source>
        <dbReference type="Proteomes" id="UP000663452"/>
    </source>
</evidence>
<reference evidence="1 2" key="1">
    <citation type="submission" date="2021-02" db="EMBL/GenBank/DDBJ databases">
        <title>Paenibacillus tianjinensis sp. nov.</title>
        <authorList>
            <person name="Liu H."/>
        </authorList>
    </citation>
    <scope>NUCLEOTIDE SEQUENCE [LARGE SCALE GENOMIC DNA]</scope>
    <source>
        <strain evidence="1 2">TB2019</strain>
    </source>
</reference>
<proteinExistence type="predicted"/>
<evidence type="ECO:0008006" key="3">
    <source>
        <dbReference type="Google" id="ProtNLM"/>
    </source>
</evidence>
<organism evidence="1 2">
    <name type="scientific">Paenibacillus tianjinensis</name>
    <dbReference type="NCBI Taxonomy" id="2810347"/>
    <lineage>
        <taxon>Bacteria</taxon>
        <taxon>Bacillati</taxon>
        <taxon>Bacillota</taxon>
        <taxon>Bacilli</taxon>
        <taxon>Bacillales</taxon>
        <taxon>Paenibacillaceae</taxon>
        <taxon>Paenibacillus</taxon>
    </lineage>
</organism>
<dbReference type="RefSeq" id="WP_206100515.1">
    <property type="nucleotide sequence ID" value="NZ_CP070969.1"/>
</dbReference>
<name>A0ABX7L827_9BACL</name>
<keyword evidence="2" id="KW-1185">Reference proteome</keyword>
<accession>A0ABX7L827</accession>
<dbReference type="Proteomes" id="UP000663452">
    <property type="component" value="Chromosome"/>
</dbReference>
<dbReference type="EMBL" id="CP070969">
    <property type="protein sequence ID" value="QSF42838.1"/>
    <property type="molecule type" value="Genomic_DNA"/>
</dbReference>